<dbReference type="SUPFAM" id="SSF47661">
    <property type="entry name" value="t-snare proteins"/>
    <property type="match status" value="1"/>
</dbReference>
<comment type="similarity">
    <text evidence="2">Belongs to the syntaxin family.</text>
</comment>
<reference evidence="10 11" key="1">
    <citation type="journal article" date="2013" name="PLoS Genet.">
        <title>Genomic mechanisms accounting for the adaptation to parasitism in nematode-trapping fungi.</title>
        <authorList>
            <person name="Meerupati T."/>
            <person name="Andersson K.M."/>
            <person name="Friman E."/>
            <person name="Kumar D."/>
            <person name="Tunlid A."/>
            <person name="Ahren D."/>
        </authorList>
    </citation>
    <scope>NUCLEOTIDE SEQUENCE [LARGE SCALE GENOMIC DNA]</scope>
    <source>
        <strain evidence="10 11">CBS 200.50</strain>
    </source>
</reference>
<feature type="region of interest" description="Disordered" evidence="7">
    <location>
        <begin position="1"/>
        <end position="72"/>
    </location>
</feature>
<dbReference type="GO" id="GO:0031201">
    <property type="term" value="C:SNARE complex"/>
    <property type="evidence" value="ECO:0007669"/>
    <property type="project" value="TreeGrafter"/>
</dbReference>
<dbReference type="PANTHER" id="PTHR19957:SF307">
    <property type="entry name" value="PROTEIN SSO1-RELATED"/>
    <property type="match status" value="1"/>
</dbReference>
<dbReference type="PROSITE" id="PS50192">
    <property type="entry name" value="T_SNARE"/>
    <property type="match status" value="1"/>
</dbReference>
<keyword evidence="3 8" id="KW-0812">Transmembrane</keyword>
<dbReference type="GO" id="GO:0006906">
    <property type="term" value="P:vesicle fusion"/>
    <property type="evidence" value="ECO:0007669"/>
    <property type="project" value="TreeGrafter"/>
</dbReference>
<evidence type="ECO:0000256" key="7">
    <source>
        <dbReference type="SAM" id="MobiDB-lite"/>
    </source>
</evidence>
<dbReference type="Pfam" id="PF00804">
    <property type="entry name" value="Syntaxin"/>
    <property type="match status" value="1"/>
</dbReference>
<organism evidence="10 11">
    <name type="scientific">Dactylellina haptotyla (strain CBS 200.50)</name>
    <name type="common">Nematode-trapping fungus</name>
    <name type="synonym">Monacrosporium haptotylum</name>
    <dbReference type="NCBI Taxonomy" id="1284197"/>
    <lineage>
        <taxon>Eukaryota</taxon>
        <taxon>Fungi</taxon>
        <taxon>Dikarya</taxon>
        <taxon>Ascomycota</taxon>
        <taxon>Pezizomycotina</taxon>
        <taxon>Orbiliomycetes</taxon>
        <taxon>Orbiliales</taxon>
        <taxon>Orbiliaceae</taxon>
        <taxon>Dactylellina</taxon>
    </lineage>
</organism>
<evidence type="ECO:0000256" key="5">
    <source>
        <dbReference type="ARBA" id="ARBA00023136"/>
    </source>
</evidence>
<dbReference type="GO" id="GO:0012505">
    <property type="term" value="C:endomembrane system"/>
    <property type="evidence" value="ECO:0007669"/>
    <property type="project" value="TreeGrafter"/>
</dbReference>
<dbReference type="GO" id="GO:0006887">
    <property type="term" value="P:exocytosis"/>
    <property type="evidence" value="ECO:0007669"/>
    <property type="project" value="TreeGrafter"/>
</dbReference>
<evidence type="ECO:0000259" key="9">
    <source>
        <dbReference type="PROSITE" id="PS50192"/>
    </source>
</evidence>
<evidence type="ECO:0000313" key="10">
    <source>
        <dbReference type="EMBL" id="EPS35081.1"/>
    </source>
</evidence>
<dbReference type="eggNOG" id="KOG0810">
    <property type="taxonomic scope" value="Eukaryota"/>
</dbReference>
<dbReference type="GO" id="GO:0006886">
    <property type="term" value="P:intracellular protein transport"/>
    <property type="evidence" value="ECO:0007669"/>
    <property type="project" value="TreeGrafter"/>
</dbReference>
<dbReference type="HOGENOM" id="CLU_042423_0_2_1"/>
<name>S8A1P5_DACHA</name>
<comment type="subcellular location">
    <subcellularLocation>
        <location evidence="1">Membrane</location>
        <topology evidence="1">Single-pass type IV membrane protein</topology>
    </subcellularLocation>
</comment>
<dbReference type="GO" id="GO:0000149">
    <property type="term" value="F:SNARE binding"/>
    <property type="evidence" value="ECO:0007669"/>
    <property type="project" value="TreeGrafter"/>
</dbReference>
<dbReference type="GO" id="GO:0005886">
    <property type="term" value="C:plasma membrane"/>
    <property type="evidence" value="ECO:0007669"/>
    <property type="project" value="TreeGrafter"/>
</dbReference>
<evidence type="ECO:0000256" key="3">
    <source>
        <dbReference type="ARBA" id="ARBA00022692"/>
    </source>
</evidence>
<protein>
    <recommendedName>
        <fullName evidence="9">t-SNARE coiled-coil homology domain-containing protein</fullName>
    </recommendedName>
</protein>
<evidence type="ECO:0000313" key="11">
    <source>
        <dbReference type="Proteomes" id="UP000015100"/>
    </source>
</evidence>
<dbReference type="STRING" id="1284197.S8A1P5"/>
<dbReference type="EMBL" id="AQGS01001233">
    <property type="protein sequence ID" value="EPS35081.1"/>
    <property type="molecule type" value="Genomic_DNA"/>
</dbReference>
<dbReference type="InterPro" id="IPR010989">
    <property type="entry name" value="SNARE"/>
</dbReference>
<feature type="compositionally biased region" description="Basic and acidic residues" evidence="7">
    <location>
        <begin position="1"/>
        <end position="10"/>
    </location>
</feature>
<evidence type="ECO:0000256" key="8">
    <source>
        <dbReference type="SAM" id="Phobius"/>
    </source>
</evidence>
<accession>S8A1P5</accession>
<dbReference type="InterPro" id="IPR000727">
    <property type="entry name" value="T_SNARE_dom"/>
</dbReference>
<feature type="transmembrane region" description="Helical" evidence="8">
    <location>
        <begin position="313"/>
        <end position="332"/>
    </location>
</feature>
<dbReference type="InterPro" id="IPR045242">
    <property type="entry name" value="Syntaxin"/>
</dbReference>
<feature type="domain" description="T-SNARE coiled-coil homology" evidence="9">
    <location>
        <begin position="239"/>
        <end position="301"/>
    </location>
</feature>
<keyword evidence="11" id="KW-1185">Reference proteome</keyword>
<feature type="coiled-coil region" evidence="6">
    <location>
        <begin position="239"/>
        <end position="269"/>
    </location>
</feature>
<evidence type="ECO:0000256" key="6">
    <source>
        <dbReference type="SAM" id="Coils"/>
    </source>
</evidence>
<dbReference type="Gene3D" id="1.20.58.70">
    <property type="match status" value="1"/>
</dbReference>
<comment type="caution">
    <text evidence="10">The sequence shown here is derived from an EMBL/GenBank/DDBJ whole genome shotgun (WGS) entry which is preliminary data.</text>
</comment>
<keyword evidence="6" id="KW-0175">Coiled coil</keyword>
<sequence length="334" mass="38243">MAMQYERGELEPPATPVPARTATPRSDYRNSYIQEEGDNRSSYAPEGADYRSSYTPEGGDYRSSYTPPTWESDDREATVISNQAFFDQITAINADIKEINEKIADITALHDTELATIDETERAEIEAETSAQTSELTSMNSAMTQRIKTLASETDLESDNSKHVQLVEKNFKKALQQYHECEVSYMRKMREMLARQYKITNPDATEEEVAEFVETAQTHEQVFVNGVLSSRLTEGRSALREANKRYQNIRKIERDMEQLADLFVELNELVWKQHDQIKEVEDHALDVERNMIEASAHLTKAIHFREAARKKKWWCLIIVIIVIIILIAAIAGSK</sequence>
<keyword evidence="4 8" id="KW-1133">Transmembrane helix</keyword>
<dbReference type="AlphaFoldDB" id="S8A1P5"/>
<dbReference type="GO" id="GO:0048278">
    <property type="term" value="P:vesicle docking"/>
    <property type="evidence" value="ECO:0007669"/>
    <property type="project" value="TreeGrafter"/>
</dbReference>
<dbReference type="InterPro" id="IPR006011">
    <property type="entry name" value="Syntaxin_N"/>
</dbReference>
<dbReference type="OrthoDB" id="10255013at2759"/>
<reference evidence="11" key="2">
    <citation type="submission" date="2013-04" db="EMBL/GenBank/DDBJ databases">
        <title>Genomic mechanisms accounting for the adaptation to parasitism in nematode-trapping fungi.</title>
        <authorList>
            <person name="Ahren D.G."/>
        </authorList>
    </citation>
    <scope>NUCLEOTIDE SEQUENCE [LARGE SCALE GENOMIC DNA]</scope>
    <source>
        <strain evidence="11">CBS 200.50</strain>
    </source>
</reference>
<dbReference type="Proteomes" id="UP000015100">
    <property type="component" value="Unassembled WGS sequence"/>
</dbReference>
<keyword evidence="5 8" id="KW-0472">Membrane</keyword>
<dbReference type="Pfam" id="PF05739">
    <property type="entry name" value="SNARE"/>
    <property type="match status" value="1"/>
</dbReference>
<evidence type="ECO:0000256" key="2">
    <source>
        <dbReference type="ARBA" id="ARBA00009063"/>
    </source>
</evidence>
<evidence type="ECO:0000256" key="1">
    <source>
        <dbReference type="ARBA" id="ARBA00004211"/>
    </source>
</evidence>
<dbReference type="GO" id="GO:0005484">
    <property type="term" value="F:SNAP receptor activity"/>
    <property type="evidence" value="ECO:0007669"/>
    <property type="project" value="TreeGrafter"/>
</dbReference>
<gene>
    <name evidence="10" type="ORF">H072_11471</name>
</gene>
<dbReference type="OMA" id="VWRRYEI"/>
<evidence type="ECO:0000256" key="4">
    <source>
        <dbReference type="ARBA" id="ARBA00022989"/>
    </source>
</evidence>
<dbReference type="SMART" id="SM00397">
    <property type="entry name" value="t_SNARE"/>
    <property type="match status" value="1"/>
</dbReference>
<dbReference type="PANTHER" id="PTHR19957">
    <property type="entry name" value="SYNTAXIN"/>
    <property type="match status" value="1"/>
</dbReference>
<proteinExistence type="inferred from homology"/>